<name>A0A8S5LF78_9CAUD</name>
<organism evidence="1">
    <name type="scientific">Siphoviridae sp. ct3CA7</name>
    <dbReference type="NCBI Taxonomy" id="2823561"/>
    <lineage>
        <taxon>Viruses</taxon>
        <taxon>Duplodnaviria</taxon>
        <taxon>Heunggongvirae</taxon>
        <taxon>Uroviricota</taxon>
        <taxon>Caudoviricetes</taxon>
    </lineage>
</organism>
<accession>A0A8S5LF78</accession>
<sequence length="116" mass="13766">MPNQYALCSHLTYHPYVDAPGRPNNSFITNYLRIYDLETGELVDAIRMKVHGEPMWQLIANHLHWHGYSREQFFCWWRANFEADGTLNDPPRHMQLMELPDYDFARFAGSRLEHIA</sequence>
<dbReference type="EMBL" id="BK014704">
    <property type="protein sequence ID" value="DAD68562.1"/>
    <property type="molecule type" value="Genomic_DNA"/>
</dbReference>
<protein>
    <submittedName>
        <fullName evidence="1">Uncharacterized protein</fullName>
    </submittedName>
</protein>
<proteinExistence type="predicted"/>
<evidence type="ECO:0000313" key="1">
    <source>
        <dbReference type="EMBL" id="DAD68562.1"/>
    </source>
</evidence>
<reference evidence="1" key="1">
    <citation type="journal article" date="2021" name="Proc. Natl. Acad. Sci. U.S.A.">
        <title>A Catalog of Tens of Thousands of Viruses from Human Metagenomes Reveals Hidden Associations with Chronic Diseases.</title>
        <authorList>
            <person name="Tisza M.J."/>
            <person name="Buck C.B."/>
        </authorList>
    </citation>
    <scope>NUCLEOTIDE SEQUENCE</scope>
    <source>
        <strain evidence="1">Ct3CA7</strain>
    </source>
</reference>